<sequence>MSTTTPWLKYAFFAVIIFISFGGCNSGQLFNGIPTDNIPNIFRDGFLPKAPPSQCRPNSDQYCYLSEAIQFIILGDKTNTSGADILFNSNSFDNETLDYILLLGLQQLAVFMNDHDDYRPSDFDFILKDLVRMVNILRENGSAYITWYDLKYYIKRFGTPANMAKLIAFSLRHSPANAKRYFNEVFLKDVKTPGCHKAMSLWLDAMAQPLKNTWAIRMLDALGKPPTNLLAANTNWVGNWNGCHKVKYSNDSFNFQGRYCRAKIRADPSVLAVAGDALDGIPGDPVALAAVDLGICVPDFCVSDDVAAMLNHTLKLLTIHQITRINYIDGVLCEEPTKPSGAYYFTLVLITILTTIVVLATLYDCFFRSILNKPYATASTLSMQNIHTLCNFSSAAEQPHAIFYKNLDAHQHQYSNRLRLHGMSYPSSAERATVAASRKRWYNQWIYKVHRIVIDLSAYTAILKPMSNSGAMKCLNGIRVISMAWIVWGHTYNYIGDQSYFLLTQNALDLLEFQKRFDSQLVINALYGVDTFFLISAMLVTLSLLRMLKKSGMPRWYFWPMMYLERYLRLVPPYIMIFLLYIYVTPYIGEGPLWTAKNFPMQNSDCHNYWWAYFLLINNFVPNGRGTRCMGYYWYVSNDFQLFLVAPLLIVPLYYYPVIGSFILLGVLIASSFILGFNIANTYVEKQILVTLKAIWEDTYIKPYCRAGPYIIGIVLGYIFFKTEKKKVHLHPIFHLLFWALTIVFMMTSIFGNWTNHREGGTPMTPAVYVLYFVLSRIAWPLAIAWIIFSCYKGLAPLVDSILSWRGFTFFAHVSYTTYLIHPMIMVYYMFAQQNLFFATDITLIYVFFGHLIFALVLGTLAHFIFERTFGVLIGLILPKRQR</sequence>
<feature type="transmembrane region" description="Helical" evidence="1">
    <location>
        <begin position="342"/>
        <end position="363"/>
    </location>
</feature>
<feature type="transmembrane region" description="Helical" evidence="1">
    <location>
        <begin position="608"/>
        <end position="625"/>
    </location>
</feature>
<proteinExistence type="predicted"/>
<dbReference type="PANTHER" id="PTHR11161:SF12">
    <property type="entry name" value="ACYLTRANSFERASE 3 DOMAIN-CONTAINING PROTEIN-RELATED"/>
    <property type="match status" value="1"/>
</dbReference>
<dbReference type="EMBL" id="CAJNOJ010000015">
    <property type="protein sequence ID" value="CAF0815025.1"/>
    <property type="molecule type" value="Genomic_DNA"/>
</dbReference>
<reference evidence="4" key="1">
    <citation type="submission" date="2021-02" db="EMBL/GenBank/DDBJ databases">
        <authorList>
            <person name="Nowell W R."/>
        </authorList>
    </citation>
    <scope>NUCLEOTIDE SEQUENCE</scope>
</reference>
<comment type="caution">
    <text evidence="4">The sequence shown here is derived from an EMBL/GenBank/DDBJ whole genome shotgun (WGS) entry which is preliminary data.</text>
</comment>
<evidence type="ECO:0000313" key="4">
    <source>
        <dbReference type="EMBL" id="CAF0815025.1"/>
    </source>
</evidence>
<dbReference type="Proteomes" id="UP000663852">
    <property type="component" value="Unassembled WGS sequence"/>
</dbReference>
<gene>
    <name evidence="4" type="ORF">EDS130_LOCUS5555</name>
</gene>
<dbReference type="AlphaFoldDB" id="A0A813TWN3"/>
<evidence type="ECO:0000313" key="5">
    <source>
        <dbReference type="Proteomes" id="UP000663852"/>
    </source>
</evidence>
<keyword evidence="1" id="KW-1133">Transmembrane helix</keyword>
<feature type="transmembrane region" description="Helical" evidence="1">
    <location>
        <begin position="767"/>
        <end position="789"/>
    </location>
</feature>
<keyword evidence="2" id="KW-0732">Signal</keyword>
<accession>A0A813TWN3</accession>
<keyword evidence="1" id="KW-0812">Transmembrane</keyword>
<feature type="transmembrane region" description="Helical" evidence="1">
    <location>
        <begin position="632"/>
        <end position="656"/>
    </location>
</feature>
<dbReference type="InterPro" id="IPR006621">
    <property type="entry name" value="Nose-resist-to-fluoxetine_N"/>
</dbReference>
<feature type="transmembrane region" description="Helical" evidence="1">
    <location>
        <begin position="733"/>
        <end position="755"/>
    </location>
</feature>
<protein>
    <recommendedName>
        <fullName evidence="3">Nose resistant-to-fluoxetine protein N-terminal domain-containing protein</fullName>
    </recommendedName>
</protein>
<evidence type="ECO:0000256" key="2">
    <source>
        <dbReference type="SAM" id="SignalP"/>
    </source>
</evidence>
<dbReference type="GO" id="GO:0016747">
    <property type="term" value="F:acyltransferase activity, transferring groups other than amino-acyl groups"/>
    <property type="evidence" value="ECO:0007669"/>
    <property type="project" value="InterPro"/>
</dbReference>
<feature type="transmembrane region" description="Helical" evidence="1">
    <location>
        <begin position="662"/>
        <end position="684"/>
    </location>
</feature>
<keyword evidence="1" id="KW-0472">Membrane</keyword>
<feature type="transmembrane region" description="Helical" evidence="1">
    <location>
        <begin position="525"/>
        <end position="546"/>
    </location>
</feature>
<feature type="transmembrane region" description="Helical" evidence="1">
    <location>
        <begin position="567"/>
        <end position="588"/>
    </location>
</feature>
<dbReference type="Pfam" id="PF20146">
    <property type="entry name" value="NRF"/>
    <property type="match status" value="1"/>
</dbReference>
<feature type="transmembrane region" description="Helical" evidence="1">
    <location>
        <begin position="704"/>
        <end position="721"/>
    </location>
</feature>
<feature type="chain" id="PRO_5033053196" description="Nose resistant-to-fluoxetine protein N-terminal domain-containing protein" evidence="2">
    <location>
        <begin position="27"/>
        <end position="883"/>
    </location>
</feature>
<dbReference type="Pfam" id="PF01757">
    <property type="entry name" value="Acyl_transf_3"/>
    <property type="match status" value="1"/>
</dbReference>
<feature type="transmembrane region" description="Helical" evidence="1">
    <location>
        <begin position="809"/>
        <end position="831"/>
    </location>
</feature>
<name>A0A813TWN3_ADIRI</name>
<evidence type="ECO:0000256" key="1">
    <source>
        <dbReference type="SAM" id="Phobius"/>
    </source>
</evidence>
<feature type="transmembrane region" description="Helical" evidence="1">
    <location>
        <begin position="843"/>
        <end position="866"/>
    </location>
</feature>
<dbReference type="SMART" id="SM00703">
    <property type="entry name" value="NRF"/>
    <property type="match status" value="1"/>
</dbReference>
<organism evidence="4 5">
    <name type="scientific">Adineta ricciae</name>
    <name type="common">Rotifer</name>
    <dbReference type="NCBI Taxonomy" id="249248"/>
    <lineage>
        <taxon>Eukaryota</taxon>
        <taxon>Metazoa</taxon>
        <taxon>Spiralia</taxon>
        <taxon>Gnathifera</taxon>
        <taxon>Rotifera</taxon>
        <taxon>Eurotatoria</taxon>
        <taxon>Bdelloidea</taxon>
        <taxon>Adinetida</taxon>
        <taxon>Adinetidae</taxon>
        <taxon>Adineta</taxon>
    </lineage>
</organism>
<dbReference type="PANTHER" id="PTHR11161">
    <property type="entry name" value="O-ACYLTRANSFERASE"/>
    <property type="match status" value="1"/>
</dbReference>
<dbReference type="InterPro" id="IPR052728">
    <property type="entry name" value="O2_lipid_transport_reg"/>
</dbReference>
<evidence type="ECO:0000259" key="3">
    <source>
        <dbReference type="SMART" id="SM00703"/>
    </source>
</evidence>
<feature type="signal peptide" evidence="2">
    <location>
        <begin position="1"/>
        <end position="26"/>
    </location>
</feature>
<feature type="transmembrane region" description="Helical" evidence="1">
    <location>
        <begin position="474"/>
        <end position="495"/>
    </location>
</feature>
<dbReference type="OrthoDB" id="207378at2759"/>
<feature type="domain" description="Nose resistant-to-fluoxetine protein N-terminal" evidence="3">
    <location>
        <begin position="192"/>
        <end position="335"/>
    </location>
</feature>
<dbReference type="InterPro" id="IPR002656">
    <property type="entry name" value="Acyl_transf_3_dom"/>
</dbReference>